<dbReference type="InterPro" id="IPR011659">
    <property type="entry name" value="WD40"/>
</dbReference>
<dbReference type="Pfam" id="PF03990">
    <property type="entry name" value="DUF348"/>
    <property type="match status" value="1"/>
</dbReference>
<reference evidence="4" key="1">
    <citation type="submission" date="2017-06" db="EMBL/GenBank/DDBJ databases">
        <authorList>
            <person name="Varghese N."/>
            <person name="Submissions S."/>
        </authorList>
    </citation>
    <scope>NUCLEOTIDE SEQUENCE [LARGE SCALE GENOMIC DNA]</scope>
    <source>
        <strain evidence="4">JAD2</strain>
    </source>
</reference>
<feature type="domain" description="G5" evidence="2">
    <location>
        <begin position="78"/>
        <end position="158"/>
    </location>
</feature>
<dbReference type="InterPro" id="IPR011098">
    <property type="entry name" value="G5_dom"/>
</dbReference>
<name>A0A212RSS9_9CHLR</name>
<dbReference type="SUPFAM" id="SSF82171">
    <property type="entry name" value="DPP6 N-terminal domain-like"/>
    <property type="match status" value="1"/>
</dbReference>
<sequence>MPNGWGRWIIGLGAMALAACTARPAPVTVVADGQRRTVYVRGPTVREALAQAGITLRDLDRVTPPENVPIQPGMVITVTRITQTLEVEEIPLPFPQQILKDARLAPGETRLIRRGEPGMERVTVRLTWADGQLVERREVHRERLREPVPEILAVGLGGEVASLPISGTLVFLARRDAWRMAGETSRILPLTRFGDLDGRVFALSPDASILLFSRAPLTASSRLLNTLWGLDLRADPPRSQPAGPENILWLDWSPRGDRMAFTTGEPSPGPPGWRANNDLWIGRWAGGRITARQVLTSTAGGPYGWWGMRWAWSPDGRRLAFGRTDGIGILDVESLRITLRITFPVYETGGAWAWTPALSWSPDGRYLAALVHGPPRGEEPPEQSTRFDLWIVAVEGGWARPLLEDVGMWAAILWTPRGIFFGQARQPEMGDASRYDLYGMDHDGSNRRRLFPPEGEIGFGGPPDMLWAPDGQSLLVRYQGDLYRINLLSGRIDRLTAQGDIAAMAWR</sequence>
<evidence type="ECO:0000259" key="2">
    <source>
        <dbReference type="PROSITE" id="PS51109"/>
    </source>
</evidence>
<dbReference type="Pfam" id="PF07501">
    <property type="entry name" value="G5"/>
    <property type="match status" value="1"/>
</dbReference>
<dbReference type="AlphaFoldDB" id="A0A212RSS9"/>
<dbReference type="EMBL" id="FYEK01000077">
    <property type="protein sequence ID" value="SNB75720.1"/>
    <property type="molecule type" value="Genomic_DNA"/>
</dbReference>
<keyword evidence="4" id="KW-1185">Reference proteome</keyword>
<protein>
    <submittedName>
        <fullName evidence="3">Uncharacterized protein conserved in bacteria</fullName>
    </submittedName>
</protein>
<dbReference type="OrthoDB" id="141956at2"/>
<dbReference type="InterPro" id="IPR011042">
    <property type="entry name" value="6-blade_b-propeller_TolB-like"/>
</dbReference>
<dbReference type="RefSeq" id="WP_159461786.1">
    <property type="nucleotide sequence ID" value="NZ_FYEK01000077.1"/>
</dbReference>
<dbReference type="Gene3D" id="2.20.230.10">
    <property type="entry name" value="Resuscitation-promoting factor rpfb"/>
    <property type="match status" value="1"/>
</dbReference>
<accession>A0A212RSS9</accession>
<dbReference type="PROSITE" id="PS51109">
    <property type="entry name" value="G5"/>
    <property type="match status" value="1"/>
</dbReference>
<evidence type="ECO:0000256" key="1">
    <source>
        <dbReference type="ARBA" id="ARBA00022729"/>
    </source>
</evidence>
<dbReference type="Proteomes" id="UP000197025">
    <property type="component" value="Unassembled WGS sequence"/>
</dbReference>
<evidence type="ECO:0000313" key="4">
    <source>
        <dbReference type="Proteomes" id="UP000197025"/>
    </source>
</evidence>
<keyword evidence="1" id="KW-0732">Signal</keyword>
<dbReference type="InterPro" id="IPR007137">
    <property type="entry name" value="DUF348"/>
</dbReference>
<proteinExistence type="predicted"/>
<organism evidence="3 4">
    <name type="scientific">Thermoflexus hugenholtzii JAD2</name>
    <dbReference type="NCBI Taxonomy" id="877466"/>
    <lineage>
        <taxon>Bacteria</taxon>
        <taxon>Bacillati</taxon>
        <taxon>Chloroflexota</taxon>
        <taxon>Thermoflexia</taxon>
        <taxon>Thermoflexales</taxon>
        <taxon>Thermoflexaceae</taxon>
        <taxon>Thermoflexus</taxon>
    </lineage>
</organism>
<dbReference type="InParanoid" id="A0A212RSS9"/>
<dbReference type="Gene3D" id="2.120.10.30">
    <property type="entry name" value="TolB, C-terminal domain"/>
    <property type="match status" value="2"/>
</dbReference>
<dbReference type="SMART" id="SM01208">
    <property type="entry name" value="G5"/>
    <property type="match status" value="1"/>
</dbReference>
<dbReference type="PROSITE" id="PS51257">
    <property type="entry name" value="PROKAR_LIPOPROTEIN"/>
    <property type="match status" value="1"/>
</dbReference>
<evidence type="ECO:0000313" key="3">
    <source>
        <dbReference type="EMBL" id="SNB75720.1"/>
    </source>
</evidence>
<gene>
    <name evidence="3" type="ORF">SAMN02746019_00020280</name>
</gene>
<dbReference type="Pfam" id="PF07676">
    <property type="entry name" value="PD40"/>
    <property type="match status" value="1"/>
</dbReference>